<proteinExistence type="predicted"/>
<keyword evidence="3" id="KW-1185">Reference proteome</keyword>
<dbReference type="Proteomes" id="UP001251217">
    <property type="component" value="Unassembled WGS sequence"/>
</dbReference>
<feature type="transmembrane region" description="Helical" evidence="1">
    <location>
        <begin position="6"/>
        <end position="25"/>
    </location>
</feature>
<dbReference type="RefSeq" id="WP_310407133.1">
    <property type="nucleotide sequence ID" value="NZ_JAVDWW010000011.1"/>
</dbReference>
<name>A0ABU1XNS9_9NOCA</name>
<gene>
    <name evidence="2" type="ORF">J2W56_005981</name>
</gene>
<reference evidence="2 3" key="1">
    <citation type="submission" date="2023-07" db="EMBL/GenBank/DDBJ databases">
        <title>Sorghum-associated microbial communities from plants grown in Nebraska, USA.</title>
        <authorList>
            <person name="Schachtman D."/>
        </authorList>
    </citation>
    <scope>NUCLEOTIDE SEQUENCE [LARGE SCALE GENOMIC DNA]</scope>
    <source>
        <strain evidence="2 3">4272</strain>
    </source>
</reference>
<organism evidence="2 3">
    <name type="scientific">Nocardia kruczakiae</name>
    <dbReference type="NCBI Taxonomy" id="261477"/>
    <lineage>
        <taxon>Bacteria</taxon>
        <taxon>Bacillati</taxon>
        <taxon>Actinomycetota</taxon>
        <taxon>Actinomycetes</taxon>
        <taxon>Mycobacteriales</taxon>
        <taxon>Nocardiaceae</taxon>
        <taxon>Nocardia</taxon>
    </lineage>
</organism>
<sequence length="195" mass="20976">MDAAAWLGIAALAVAIMAIPVTVLATRQWGSRRARLEVVVDATPLLPGQARPGLLEVTYRDITVSEPHLVSVTFRNLGPRDLASEMFDSGRPITVKFDQVFYGLTAVHGGIKTSSPAIGASSDDAVVYVEPGLLKRGESWAFSAVTTGPVQVTIDAPLVDTDVRHSVPVTEDRAEVTLRLSVMGITAEVPLRWRF</sequence>
<evidence type="ECO:0000313" key="2">
    <source>
        <dbReference type="EMBL" id="MDR7172220.1"/>
    </source>
</evidence>
<keyword evidence="1" id="KW-0472">Membrane</keyword>
<dbReference type="EMBL" id="JAVDWW010000011">
    <property type="protein sequence ID" value="MDR7172220.1"/>
    <property type="molecule type" value="Genomic_DNA"/>
</dbReference>
<protein>
    <recommendedName>
        <fullName evidence="4">DUF4352 domain-containing protein</fullName>
    </recommendedName>
</protein>
<evidence type="ECO:0000313" key="3">
    <source>
        <dbReference type="Proteomes" id="UP001251217"/>
    </source>
</evidence>
<accession>A0ABU1XNS9</accession>
<evidence type="ECO:0000256" key="1">
    <source>
        <dbReference type="SAM" id="Phobius"/>
    </source>
</evidence>
<comment type="caution">
    <text evidence="2">The sequence shown here is derived from an EMBL/GenBank/DDBJ whole genome shotgun (WGS) entry which is preliminary data.</text>
</comment>
<evidence type="ECO:0008006" key="4">
    <source>
        <dbReference type="Google" id="ProtNLM"/>
    </source>
</evidence>
<keyword evidence="1" id="KW-1133">Transmembrane helix</keyword>
<keyword evidence="1" id="KW-0812">Transmembrane</keyword>